<keyword evidence="3" id="KW-1185">Reference proteome</keyword>
<comment type="caution">
    <text evidence="2">The sequence shown here is derived from an EMBL/GenBank/DDBJ whole genome shotgun (WGS) entry which is preliminary data.</text>
</comment>
<name>A0A3L6RB22_PANMI</name>
<evidence type="ECO:0000313" key="2">
    <source>
        <dbReference type="EMBL" id="RLN00029.1"/>
    </source>
</evidence>
<accession>A0A3L6RB22</accession>
<feature type="region of interest" description="Disordered" evidence="1">
    <location>
        <begin position="1"/>
        <end position="75"/>
    </location>
</feature>
<organism evidence="2 3">
    <name type="scientific">Panicum miliaceum</name>
    <name type="common">Proso millet</name>
    <name type="synonym">Broomcorn millet</name>
    <dbReference type="NCBI Taxonomy" id="4540"/>
    <lineage>
        <taxon>Eukaryota</taxon>
        <taxon>Viridiplantae</taxon>
        <taxon>Streptophyta</taxon>
        <taxon>Embryophyta</taxon>
        <taxon>Tracheophyta</taxon>
        <taxon>Spermatophyta</taxon>
        <taxon>Magnoliopsida</taxon>
        <taxon>Liliopsida</taxon>
        <taxon>Poales</taxon>
        <taxon>Poaceae</taxon>
        <taxon>PACMAD clade</taxon>
        <taxon>Panicoideae</taxon>
        <taxon>Panicodae</taxon>
        <taxon>Paniceae</taxon>
        <taxon>Panicinae</taxon>
        <taxon>Panicum</taxon>
        <taxon>Panicum sect. Panicum</taxon>
    </lineage>
</organism>
<feature type="compositionally biased region" description="Low complexity" evidence="1">
    <location>
        <begin position="45"/>
        <end position="75"/>
    </location>
</feature>
<gene>
    <name evidence="2" type="ORF">C2845_PM06G27140</name>
</gene>
<protein>
    <submittedName>
        <fullName evidence="2">Uncharacterized protein</fullName>
    </submittedName>
</protein>
<dbReference type="Proteomes" id="UP000275267">
    <property type="component" value="Unassembled WGS sequence"/>
</dbReference>
<dbReference type="EMBL" id="PQIB02000009">
    <property type="protein sequence ID" value="RLN00029.1"/>
    <property type="molecule type" value="Genomic_DNA"/>
</dbReference>
<dbReference type="AlphaFoldDB" id="A0A3L6RB22"/>
<evidence type="ECO:0000313" key="3">
    <source>
        <dbReference type="Proteomes" id="UP000275267"/>
    </source>
</evidence>
<proteinExistence type="predicted"/>
<reference evidence="3" key="1">
    <citation type="journal article" date="2019" name="Nat. Commun.">
        <title>The genome of broomcorn millet.</title>
        <authorList>
            <person name="Zou C."/>
            <person name="Miki D."/>
            <person name="Li D."/>
            <person name="Tang Q."/>
            <person name="Xiao L."/>
            <person name="Rajput S."/>
            <person name="Deng P."/>
            <person name="Jia W."/>
            <person name="Huang R."/>
            <person name="Zhang M."/>
            <person name="Sun Y."/>
            <person name="Hu J."/>
            <person name="Fu X."/>
            <person name="Schnable P.S."/>
            <person name="Li F."/>
            <person name="Zhang H."/>
            <person name="Feng B."/>
            <person name="Zhu X."/>
            <person name="Liu R."/>
            <person name="Schnable J.C."/>
            <person name="Zhu J.-K."/>
            <person name="Zhang H."/>
        </authorList>
    </citation>
    <scope>NUCLEOTIDE SEQUENCE [LARGE SCALE GENOMIC DNA]</scope>
</reference>
<evidence type="ECO:0000256" key="1">
    <source>
        <dbReference type="SAM" id="MobiDB-lite"/>
    </source>
</evidence>
<sequence>MGRAGEPSGQRWQKRRHDPQIQEEEVSRPSRPPRELRPRRRPDKPAGSSSQAPPSRQAPYMMASIPNPSSRANPSSRGIAWDICPRTPPCLQVAFPDNQHQYPTCPKLARPQIVQGFAIQMGRNYYKQVVAFSNARKEEVYKYEKFEGLERRFWCQLHQDFYSLVVLRKGKAPLFLAEGVKYGVDYMTFARLLGLGSNDEKRGPIHVENQLKPS</sequence>
<feature type="compositionally biased region" description="Basic and acidic residues" evidence="1">
    <location>
        <begin position="25"/>
        <end position="36"/>
    </location>
</feature>